<comment type="cofactor">
    <cofactor evidence="17">
        <name>FMN</name>
        <dbReference type="ChEBI" id="CHEBI:58210"/>
    </cofactor>
    <text evidence="17">Binds 1 FMN per subunit.</text>
</comment>
<dbReference type="CDD" id="cd04738">
    <property type="entry name" value="DHOD_2_like"/>
    <property type="match status" value="1"/>
</dbReference>
<keyword evidence="9 17" id="KW-0999">Mitochondrion inner membrane</keyword>
<dbReference type="InterPro" id="IPR005719">
    <property type="entry name" value="Dihydroorotate_DH_2"/>
</dbReference>
<proteinExistence type="inferred from homology"/>
<evidence type="ECO:0000256" key="17">
    <source>
        <dbReference type="RuleBase" id="RU361255"/>
    </source>
</evidence>
<dbReference type="InterPro" id="IPR005720">
    <property type="entry name" value="Dihydroorotate_DH_cat"/>
</dbReference>
<dbReference type="EMBL" id="KZ992644">
    <property type="protein sequence ID" value="RKP08042.1"/>
    <property type="molecule type" value="Genomic_DNA"/>
</dbReference>
<feature type="non-terminal residue" evidence="19">
    <location>
        <position position="1"/>
    </location>
</feature>
<evidence type="ECO:0000256" key="11">
    <source>
        <dbReference type="ARBA" id="ARBA00022975"/>
    </source>
</evidence>
<dbReference type="Pfam" id="PF01180">
    <property type="entry name" value="DHO_dh"/>
    <property type="match status" value="1"/>
</dbReference>
<dbReference type="Proteomes" id="UP000271241">
    <property type="component" value="Unassembled WGS sequence"/>
</dbReference>
<dbReference type="NCBIfam" id="TIGR01036">
    <property type="entry name" value="pyrD_sub2"/>
    <property type="match status" value="1"/>
</dbReference>
<keyword evidence="15" id="KW-0472">Membrane</keyword>
<dbReference type="STRING" id="78915.A0A4P9XQ64"/>
<dbReference type="GO" id="GO:0006207">
    <property type="term" value="P:'de novo' pyrimidine nucleobase biosynthetic process"/>
    <property type="evidence" value="ECO:0007669"/>
    <property type="project" value="InterPro"/>
</dbReference>
<evidence type="ECO:0000256" key="13">
    <source>
        <dbReference type="ARBA" id="ARBA00023002"/>
    </source>
</evidence>
<comment type="pathway">
    <text evidence="2 17">Pyrimidine metabolism; UMP biosynthesis via de novo pathway; orotate from (S)-dihydroorotate (quinone route): step 1/1.</text>
</comment>
<evidence type="ECO:0000256" key="8">
    <source>
        <dbReference type="ARBA" id="ARBA00022692"/>
    </source>
</evidence>
<evidence type="ECO:0000313" key="20">
    <source>
        <dbReference type="Proteomes" id="UP000271241"/>
    </source>
</evidence>
<keyword evidence="20" id="KW-1185">Reference proteome</keyword>
<dbReference type="Gene3D" id="3.20.20.70">
    <property type="entry name" value="Aldolase class I"/>
    <property type="match status" value="1"/>
</dbReference>
<dbReference type="GO" id="GO:0106430">
    <property type="term" value="F:dihydroorotate dehydrogenase (quinone) activity"/>
    <property type="evidence" value="ECO:0007669"/>
    <property type="project" value="UniProtKB-EC"/>
</dbReference>
<dbReference type="PANTHER" id="PTHR48109:SF4">
    <property type="entry name" value="DIHYDROOROTATE DEHYDROGENASE (QUINONE), MITOCHONDRIAL"/>
    <property type="match status" value="1"/>
</dbReference>
<evidence type="ECO:0000256" key="1">
    <source>
        <dbReference type="ARBA" id="ARBA00004434"/>
    </source>
</evidence>
<organism evidence="19 20">
    <name type="scientific">Thamnocephalis sphaerospora</name>
    <dbReference type="NCBI Taxonomy" id="78915"/>
    <lineage>
        <taxon>Eukaryota</taxon>
        <taxon>Fungi</taxon>
        <taxon>Fungi incertae sedis</taxon>
        <taxon>Zoopagomycota</taxon>
        <taxon>Zoopagomycotina</taxon>
        <taxon>Zoopagomycetes</taxon>
        <taxon>Zoopagales</taxon>
        <taxon>Sigmoideomycetaceae</taxon>
        <taxon>Thamnocephalis</taxon>
    </lineage>
</organism>
<dbReference type="GO" id="GO:0044205">
    <property type="term" value="P:'de novo' UMP biosynthetic process"/>
    <property type="evidence" value="ECO:0007669"/>
    <property type="project" value="UniProtKB-UniPathway"/>
</dbReference>
<comment type="catalytic activity">
    <reaction evidence="16 17">
        <text>(S)-dihydroorotate + a quinone = orotate + a quinol</text>
        <dbReference type="Rhea" id="RHEA:30187"/>
        <dbReference type="ChEBI" id="CHEBI:24646"/>
        <dbReference type="ChEBI" id="CHEBI:30839"/>
        <dbReference type="ChEBI" id="CHEBI:30864"/>
        <dbReference type="ChEBI" id="CHEBI:132124"/>
        <dbReference type="EC" id="1.3.5.2"/>
    </reaction>
</comment>
<dbReference type="PROSITE" id="PS00911">
    <property type="entry name" value="DHODEHASE_1"/>
    <property type="match status" value="1"/>
</dbReference>
<evidence type="ECO:0000256" key="15">
    <source>
        <dbReference type="ARBA" id="ARBA00023136"/>
    </source>
</evidence>
<comment type="similarity">
    <text evidence="3 17">Belongs to the dihydroorotate dehydrogenase family. Type 2 subfamily.</text>
</comment>
<dbReference type="NCBIfam" id="NF003652">
    <property type="entry name" value="PRK05286.2-5"/>
    <property type="match status" value="1"/>
</dbReference>
<keyword evidence="7 17" id="KW-0288">FMN</keyword>
<dbReference type="PROSITE" id="PS00912">
    <property type="entry name" value="DHODEHASE_2"/>
    <property type="match status" value="1"/>
</dbReference>
<dbReference type="SUPFAM" id="SSF51395">
    <property type="entry name" value="FMN-linked oxidoreductases"/>
    <property type="match status" value="1"/>
</dbReference>
<keyword evidence="11" id="KW-0665">Pyrimidine biosynthesis</keyword>
<keyword evidence="8" id="KW-0812">Transmembrane</keyword>
<evidence type="ECO:0000313" key="19">
    <source>
        <dbReference type="EMBL" id="RKP08042.1"/>
    </source>
</evidence>
<comment type="subcellular location">
    <subcellularLocation>
        <location evidence="1 17">Mitochondrion inner membrane</location>
        <topology evidence="1 17">Single-pass membrane protein</topology>
    </subcellularLocation>
</comment>
<dbReference type="FunFam" id="3.20.20.70:FF:000066">
    <property type="entry name" value="Dihydroorotate dehydrogenase (quinone), mitochondrial"/>
    <property type="match status" value="1"/>
</dbReference>
<gene>
    <name evidence="19" type="ORF">THASP1DRAFT_7779</name>
</gene>
<evidence type="ECO:0000256" key="14">
    <source>
        <dbReference type="ARBA" id="ARBA00023128"/>
    </source>
</evidence>
<evidence type="ECO:0000256" key="2">
    <source>
        <dbReference type="ARBA" id="ARBA00005161"/>
    </source>
</evidence>
<dbReference type="InterPro" id="IPR001295">
    <property type="entry name" value="Dihydroorotate_DH_CS"/>
</dbReference>
<protein>
    <recommendedName>
        <fullName evidence="5 17">Dihydroorotate dehydrogenase (quinone), mitochondrial</fullName>
        <shortName evidence="17">DHOdehase</shortName>
        <ecNumber evidence="4 17">1.3.5.2</ecNumber>
    </recommendedName>
</protein>
<dbReference type="UniPathway" id="UPA00070">
    <property type="reaction ID" value="UER00946"/>
</dbReference>
<evidence type="ECO:0000256" key="5">
    <source>
        <dbReference type="ARBA" id="ARBA00017599"/>
    </source>
</evidence>
<sequence length="377" mass="41559">FALYCSDTRAGAHKYVFTPLIRYFLDGEQAHRLAVESAKWGLVPRDWKEDDAVLGVNLWGKHVSNPVGLAAGFDKNAECIDGMLGFGFGSVEIGSVTPKPQPGNPKPRVFRLVEDEAVINRYGFNSQGHEEVLENLRARKRRHQAYGKIDWNRSHQEGRLLGINLGKNKTSSEDSVDDFVLGVRQFGAHADYLVVNVSSPNTPGLRSMQRKDILVNLLRKVKNARDELPEPRPPLLVKIAPDLDDGELGDVAAVVHDCQLDGVIVANTTIGRPDTLQNPKIIRETGGLSGPPVRPRTLHCLREMYRLTGGTVPLIACGGVRTGSDALEYARAGASAIQLYTSMVYDGPGVVRRIKDDIVRELNGRRWVDVIGEDTKQ</sequence>
<dbReference type="InterPro" id="IPR013785">
    <property type="entry name" value="Aldolase_TIM"/>
</dbReference>
<feature type="non-terminal residue" evidence="19">
    <location>
        <position position="377"/>
    </location>
</feature>
<keyword evidence="6 17" id="KW-0285">Flavoprotein</keyword>
<dbReference type="NCBIfam" id="NF003645">
    <property type="entry name" value="PRK05286.1-2"/>
    <property type="match status" value="1"/>
</dbReference>
<evidence type="ECO:0000256" key="4">
    <source>
        <dbReference type="ARBA" id="ARBA00012791"/>
    </source>
</evidence>
<evidence type="ECO:0000256" key="16">
    <source>
        <dbReference type="ARBA" id="ARBA00048639"/>
    </source>
</evidence>
<reference evidence="20" key="1">
    <citation type="journal article" date="2018" name="Nat. Microbiol.">
        <title>Leveraging single-cell genomics to expand the fungal tree of life.</title>
        <authorList>
            <person name="Ahrendt S.R."/>
            <person name="Quandt C.A."/>
            <person name="Ciobanu D."/>
            <person name="Clum A."/>
            <person name="Salamov A."/>
            <person name="Andreopoulos B."/>
            <person name="Cheng J.F."/>
            <person name="Woyke T."/>
            <person name="Pelin A."/>
            <person name="Henrissat B."/>
            <person name="Reynolds N.K."/>
            <person name="Benny G.L."/>
            <person name="Smith M.E."/>
            <person name="James T.Y."/>
            <person name="Grigoriev I.V."/>
        </authorList>
    </citation>
    <scope>NUCLEOTIDE SEQUENCE [LARGE SCALE GENOMIC DNA]</scope>
    <source>
        <strain evidence="20">RSA 1356</strain>
    </source>
</reference>
<dbReference type="GO" id="GO:0005743">
    <property type="term" value="C:mitochondrial inner membrane"/>
    <property type="evidence" value="ECO:0007669"/>
    <property type="project" value="UniProtKB-SubCell"/>
</dbReference>
<dbReference type="PANTHER" id="PTHR48109">
    <property type="entry name" value="DIHYDROOROTATE DEHYDROGENASE (QUINONE), MITOCHONDRIAL-RELATED"/>
    <property type="match status" value="1"/>
</dbReference>
<evidence type="ECO:0000256" key="10">
    <source>
        <dbReference type="ARBA" id="ARBA00022946"/>
    </source>
</evidence>
<evidence type="ECO:0000256" key="3">
    <source>
        <dbReference type="ARBA" id="ARBA00005359"/>
    </source>
</evidence>
<dbReference type="OrthoDB" id="14784at2759"/>
<evidence type="ECO:0000256" key="9">
    <source>
        <dbReference type="ARBA" id="ARBA00022792"/>
    </source>
</evidence>
<keyword evidence="14 17" id="KW-0496">Mitochondrion</keyword>
<feature type="domain" description="Dihydroorotate dehydrogenase catalytic" evidence="18">
    <location>
        <begin position="54"/>
        <end position="361"/>
    </location>
</feature>
<evidence type="ECO:0000256" key="7">
    <source>
        <dbReference type="ARBA" id="ARBA00022643"/>
    </source>
</evidence>
<dbReference type="EC" id="1.3.5.2" evidence="4 17"/>
<keyword evidence="12" id="KW-1133">Transmembrane helix</keyword>
<accession>A0A4P9XQ64</accession>
<evidence type="ECO:0000256" key="6">
    <source>
        <dbReference type="ARBA" id="ARBA00022630"/>
    </source>
</evidence>
<evidence type="ECO:0000256" key="12">
    <source>
        <dbReference type="ARBA" id="ARBA00022989"/>
    </source>
</evidence>
<keyword evidence="13 17" id="KW-0560">Oxidoreductase</keyword>
<name>A0A4P9XQ64_9FUNG</name>
<dbReference type="InterPro" id="IPR050074">
    <property type="entry name" value="DHO_dehydrogenase"/>
</dbReference>
<dbReference type="AlphaFoldDB" id="A0A4P9XQ64"/>
<keyword evidence="10" id="KW-0809">Transit peptide</keyword>
<evidence type="ECO:0000259" key="18">
    <source>
        <dbReference type="Pfam" id="PF01180"/>
    </source>
</evidence>